<evidence type="ECO:0000259" key="8">
    <source>
        <dbReference type="Pfam" id="PF12359"/>
    </source>
</evidence>
<feature type="domain" description="DUF6606" evidence="9">
    <location>
        <begin position="17"/>
        <end position="280"/>
    </location>
</feature>
<proteinExistence type="predicted"/>
<accession>A0A8H3IX79</accession>
<evidence type="ECO:0000256" key="5">
    <source>
        <dbReference type="ARBA" id="ARBA00022801"/>
    </source>
</evidence>
<protein>
    <recommendedName>
        <fullName evidence="2">ubiquitinyl hydrolase 1</fullName>
        <ecNumber evidence="2">3.4.19.12</ecNumber>
    </recommendedName>
</protein>
<keyword evidence="5" id="KW-0378">Hydrolase</keyword>
<dbReference type="InterPro" id="IPR022105">
    <property type="entry name" value="DUF3645"/>
</dbReference>
<dbReference type="GO" id="GO:0006508">
    <property type="term" value="P:proteolysis"/>
    <property type="evidence" value="ECO:0007669"/>
    <property type="project" value="UniProtKB-KW"/>
</dbReference>
<keyword evidence="4" id="KW-0833">Ubl conjugation pathway</keyword>
<dbReference type="InterPro" id="IPR051346">
    <property type="entry name" value="OTU_Deubiquitinase"/>
</dbReference>
<keyword evidence="6" id="KW-0788">Thiol protease</keyword>
<evidence type="ECO:0000256" key="1">
    <source>
        <dbReference type="ARBA" id="ARBA00000707"/>
    </source>
</evidence>
<feature type="domain" description="DUF3638" evidence="7">
    <location>
        <begin position="2016"/>
        <end position="2235"/>
    </location>
</feature>
<keyword evidence="11" id="KW-1185">Reference proteome</keyword>
<evidence type="ECO:0000256" key="6">
    <source>
        <dbReference type="ARBA" id="ARBA00022807"/>
    </source>
</evidence>
<name>A0A8H3IX79_9LECA</name>
<evidence type="ECO:0000256" key="4">
    <source>
        <dbReference type="ARBA" id="ARBA00022786"/>
    </source>
</evidence>
<feature type="domain" description="DUF3645" evidence="8">
    <location>
        <begin position="2362"/>
        <end position="2397"/>
    </location>
</feature>
<evidence type="ECO:0000259" key="7">
    <source>
        <dbReference type="Pfam" id="PF12340"/>
    </source>
</evidence>
<organism evidence="10 11">
    <name type="scientific">Gomphillus americanus</name>
    <dbReference type="NCBI Taxonomy" id="1940652"/>
    <lineage>
        <taxon>Eukaryota</taxon>
        <taxon>Fungi</taxon>
        <taxon>Dikarya</taxon>
        <taxon>Ascomycota</taxon>
        <taxon>Pezizomycotina</taxon>
        <taxon>Lecanoromycetes</taxon>
        <taxon>OSLEUM clade</taxon>
        <taxon>Ostropomycetidae</taxon>
        <taxon>Ostropales</taxon>
        <taxon>Graphidaceae</taxon>
        <taxon>Gomphilloideae</taxon>
        <taxon>Gomphillus</taxon>
    </lineage>
</organism>
<dbReference type="PANTHER" id="PTHR13367:SF34">
    <property type="match status" value="1"/>
</dbReference>
<dbReference type="InterPro" id="IPR022099">
    <property type="entry name" value="DUF3638"/>
</dbReference>
<evidence type="ECO:0000259" key="9">
    <source>
        <dbReference type="Pfam" id="PF20255"/>
    </source>
</evidence>
<dbReference type="EC" id="3.4.19.12" evidence="2"/>
<dbReference type="InterPro" id="IPR046541">
    <property type="entry name" value="DUF6606"/>
</dbReference>
<dbReference type="Pfam" id="PF12340">
    <property type="entry name" value="DUF3638"/>
    <property type="match status" value="1"/>
</dbReference>
<dbReference type="OrthoDB" id="3182339at2759"/>
<comment type="catalytic activity">
    <reaction evidence="1">
        <text>Thiol-dependent hydrolysis of ester, thioester, amide, peptide and isopeptide bonds formed by the C-terminal Gly of ubiquitin (a 76-residue protein attached to proteins as an intracellular targeting signal).</text>
        <dbReference type="EC" id="3.4.19.12"/>
    </reaction>
</comment>
<comment type="caution">
    <text evidence="10">The sequence shown here is derived from an EMBL/GenBank/DDBJ whole genome shotgun (WGS) entry which is preliminary data.</text>
</comment>
<reference evidence="10" key="1">
    <citation type="submission" date="2021-03" db="EMBL/GenBank/DDBJ databases">
        <authorList>
            <person name="Tagirdzhanova G."/>
        </authorList>
    </citation>
    <scope>NUCLEOTIDE SEQUENCE</scope>
</reference>
<dbReference type="Proteomes" id="UP000664169">
    <property type="component" value="Unassembled WGS sequence"/>
</dbReference>
<evidence type="ECO:0000256" key="3">
    <source>
        <dbReference type="ARBA" id="ARBA00022670"/>
    </source>
</evidence>
<dbReference type="EMBL" id="CAJPDQ010000042">
    <property type="protein sequence ID" value="CAF9932105.1"/>
    <property type="molecule type" value="Genomic_DNA"/>
</dbReference>
<dbReference type="GO" id="GO:0004843">
    <property type="term" value="F:cysteine-type deubiquitinase activity"/>
    <property type="evidence" value="ECO:0007669"/>
    <property type="project" value="UniProtKB-EC"/>
</dbReference>
<gene>
    <name evidence="10" type="ORF">GOMPHAMPRED_006490</name>
</gene>
<sequence length="3106" mass="355047">MTYHGNNGPSSESIDYLFHHLFLPPQLPQHDDFSIEYEQLLLEVVCTSLNTMAKQCASQHCGALDKVARMMSNMKHSLDVSGNIASEHLRVSLRGLVTSGSCLLLQIRAQNAAIMLSPTQHGVLFEAFELLPTNSAVMRSSGRLQRSFPGSAVIVSHAQFDTDDFQATLCQMISTMDRQESPGTRPIVYKTGKGQEEVRDTVHPKMVSELLMNILRAIGKPAASPVIRKHTREEVLWHKSMLPWHRSPTWLMIRVACQLKLSDTPLLYKSWMLSMLAHVTKMALTAEVKSDTLFCMKAKISQRLMKLGNIALMDGLLDVLSVQNILANTQVFLSQRCAAMQLEAYPQLPLLDLRHLVFQKDTVFMLPELDLFLASLKFEPNINSMLSFLPPPDDFKLFMADSLPKVSSESVFELLSIEEWVGRNLQTWLSKNMKSTLCCAQIGTLIREYHSTASATYAEDPEAYSVMCLTLFELWMACDKSACSQHSLLTQYSPEVPIQVCNFLLLPQLKQMQRIGAVEWYVEQRKRQASTNRSALSDFGSADVFAVKHFQQSQHHQDLLRRIEEDASKLKAEKVAEFDSTKRQYQDLMRTFQLTSCACQYRYSRRARKIRTAKCDHCSYNDQANALQINLYEWPLPSDRYQVENVVFELDPPAAFADWRDITAYINHDVFRGKYTSEKPGSRNLLTSYSALSNYSRLPSKRRISLLSPTKSHLMTHRKAIKIANATLDDVCMPNGLHYRYFDQYTDSYTTAFQPDSEIRHKFEYKLSNDHCSLQKFLDPEMDHTWSNQILADQYLCPLDFSLDEFRALMSIPAGRKLRWRTMLTQFASPVIDMRKFTTLFFLFQSAFQAGSPSSCGDPRRENHLILKDDAFCTQLLSYVNLALSQIKRNSECSKTLSCFARIASRIMSLNGSPRLVQSTSDFLRRARNVASSWLDEFYKMKQKASSSQQQQAVLRDVILDTALAIISTFDVEEIYIKELTNEDAVFMTYFKALMAIQESTYSNTEHDKYLSIQLDKFRRLAFRVSHNITRSIFDKHNQVLDLAVRWSWSAFYCEQSWERLPHPREHWLSTFTAAEDDSASLPVHFNILTGELLVNGMPLARLPFAYEQHEDYARLFGSARLEVMPSCLKGLKLSTKYPWSSHMVHFDLHDKTDTDSVTKPTIRIHTLYQNQNYELVPRDILASKFPYSLVEDHVHWYREDTRTIEFRLTEHAWSRNDSAWQLTKVGQYWQLKQNHVLLINPLSGTGKKISYVLNRLETLEHSHLTIDEHSGSLEIDLPRLGLGFRLSPGSCQLESREYRDYYVDEDQTLATLLGFKNRLILRNCQEPPQKLVMMISGEVQYARCNGVMEVETDNHYAREMRIYHIDNQLGYLKDDGTLYSKLFLAYIHSLTAHCLPDELTGRTGTAQAISILRSAALRSFDVLDMQSIKLLQSLAALVPRRQYYPAHLKEMQTVEWNSDLSYLSQNPALYIAVSDILVQAQDTSFLYPNRSVDIPKLEIQNQSLFQRDTIRNSTFRVADFGGESFTKFFDLPYDARDQNQNSENGTRSCIAATMIMHRTTTSHAELPASYAEQLWVLLQTQQDIPGTVNSPCLVKEDLDFDPKWLQTPIVSLSHIWCRLYQAIRRPPQFLNKYRIMFWLSTVAFASDLALIQVLAAIFNDERIRSIDIPTAELFRLSMGNQASKGQIADLISPFAVQFESCPESTLPHQPYEHWEDAHFRKHDIYETRKSEAVELLSSILVSQWPSADLTHPHERILSTYLRVSEAMMQVREHWSEWVRNFQLFQHLRDVVRTVFESPVITVSILPLVSALPEIISTSGKRYISVDDLFTTSGIVRPIIAPEDITKKLTRYENIGVSEDLEDGLKRLIDVLKVKARSKFEHDYVTHLTDSYVAFKRHKRMNQSLIETTDVVDLLHRYLDECFMHASQLYDVLESHIRNSIIARYPAAAGEHFPTILPSTIIVQLSRSRWTRLPPYWKSLVVDYGLAITEAQRAQRLFQASKNAGQLLDELANVGHENWAVEEFPDSLLIEIESGILIRAAQEDIAFQMRNPQGNENSVMQFNMGLGKSSVIVPITAAAVANGSCLLRVIVAKPQSKQMTSMLVSKLGGIVNRRIYRFPISRNVKLNVETAEYLKNMCQECMETGGILLVQPEHLLSFKLMGLDTIIMGDQDLGRSLLSIEQFFKDHGRDIIDESDENFDVKFELVYAMGSQRTIEASPDRWMIIQRLLEMLVDLGPEIKKNLPESIEIDIDRRRKHRYPRIRLLRPDACQLLVSKLGKRICVGGLPGLPIGLQPEDVRVAIFEYITEVDLTAKQISRVETNSSIWSGSTKNQILILRGLLACGVLIFALQRKRWRVHYGLDRNRSPSTALAVPFRAKDQPATRAEFSHPDVVLILTLLTYYYEGLTDQELDLGFAHLFKSDQASAEYEEWIRHSPDLPTAFHSLQGVSIKGHGQGRNTVFTHLRYSKGAVDYFLSNIIFPKQMKEFPNKLSASGWDIGERKAHVTTGFSGTIDSRHLLPLSVHYLDLPGQKHTNCLVLQHLLRSENGVELMPSVHGSDVSEAHGLLGIVNSFQPPVRVILDVGAQIIELSNLTFAQEWLRECSEQEINAAIFVNDNDELSVVDRRGKIEYYESSHYSTHTEQCLVFLDQAHTRGIDIKLPTDYRAAVTLGADLTKDRLVQACMRMRKLGKGQSIIFCVNAEIQSRIRSTTGKSDMDTLEATDILHWVISETCADFQRLMPMWGVQGERHQRQSNLRSCRLEGANLMLETDVATRFLEAESKSLSARYGPDRSMSDGEDDSGEAVSLIRQRCLDFEVCRLHSASLYEEQERELSPEIQQECQIQRPQPAQPLEHRLHELIRTFAETGRLSKDCILEDAAISLNQCLQSSSAAPHLHKRAFSPNIYVTTDFARTVQVKSKFMPDVYQRSVHWILTSRDSIDPNQIGEIVIISPFEAEVLLPIITRQRVLTLHQYSIRSSIGFLPLDRLDLFIEGAPWNPDSLPTHLRMQLNLFAGQLYLYSYKEYLEFCDYLGIVSAPPPSDVTVYADGFLGLHCTGPFQHSPITFCKILFVTIRRHGQQAEKTHIGRIMNGDLLTEKDFEHQKLVL</sequence>
<evidence type="ECO:0000313" key="10">
    <source>
        <dbReference type="EMBL" id="CAF9932105.1"/>
    </source>
</evidence>
<dbReference type="Pfam" id="PF20255">
    <property type="entry name" value="DUF6606"/>
    <property type="match status" value="1"/>
</dbReference>
<keyword evidence="3" id="KW-0645">Protease</keyword>
<dbReference type="Pfam" id="PF12359">
    <property type="entry name" value="DUF3645"/>
    <property type="match status" value="1"/>
</dbReference>
<evidence type="ECO:0000256" key="2">
    <source>
        <dbReference type="ARBA" id="ARBA00012759"/>
    </source>
</evidence>
<evidence type="ECO:0000313" key="11">
    <source>
        <dbReference type="Proteomes" id="UP000664169"/>
    </source>
</evidence>
<dbReference type="PANTHER" id="PTHR13367">
    <property type="entry name" value="UBIQUITIN THIOESTERASE"/>
    <property type="match status" value="1"/>
</dbReference>